<keyword evidence="1" id="KW-0732">Signal</keyword>
<reference evidence="2 3" key="1">
    <citation type="submission" date="2019-06" db="EMBL/GenBank/DDBJ databases">
        <title>Lysobacter alkalisoli sp. nov. isolated from saline-alkali soil.</title>
        <authorList>
            <person name="Sun J.-Q."/>
            <person name="Xu L."/>
        </authorList>
    </citation>
    <scope>NUCLEOTIDE SEQUENCE [LARGE SCALE GENOMIC DNA]</scope>
    <source>
        <strain evidence="2 3">SJ-36</strain>
    </source>
</reference>
<dbReference type="EMBL" id="CP041242">
    <property type="protein sequence ID" value="QDH69675.1"/>
    <property type="molecule type" value="Genomic_DNA"/>
</dbReference>
<dbReference type="AlphaFoldDB" id="A0A514BQT8"/>
<organism evidence="2 3">
    <name type="scientific">Marilutibacter alkalisoli</name>
    <dbReference type="NCBI Taxonomy" id="2591633"/>
    <lineage>
        <taxon>Bacteria</taxon>
        <taxon>Pseudomonadati</taxon>
        <taxon>Pseudomonadota</taxon>
        <taxon>Gammaproteobacteria</taxon>
        <taxon>Lysobacterales</taxon>
        <taxon>Lysobacteraceae</taxon>
        <taxon>Marilutibacter</taxon>
    </lineage>
</organism>
<dbReference type="Proteomes" id="UP000317199">
    <property type="component" value="Chromosome"/>
</dbReference>
<evidence type="ECO:0000313" key="2">
    <source>
        <dbReference type="EMBL" id="QDH69675.1"/>
    </source>
</evidence>
<protein>
    <recommendedName>
        <fullName evidence="4">Esterase-like activity of phytase family protein</fullName>
    </recommendedName>
</protein>
<proteinExistence type="predicted"/>
<dbReference type="OrthoDB" id="9798438at2"/>
<feature type="chain" id="PRO_5022147325" description="Esterase-like activity of phytase family protein" evidence="1">
    <location>
        <begin position="31"/>
        <end position="322"/>
    </location>
</feature>
<evidence type="ECO:0000256" key="1">
    <source>
        <dbReference type="SAM" id="SignalP"/>
    </source>
</evidence>
<dbReference type="SUPFAM" id="SSF50969">
    <property type="entry name" value="YVTN repeat-like/Quinoprotein amine dehydrogenase"/>
    <property type="match status" value="1"/>
</dbReference>
<keyword evidence="3" id="KW-1185">Reference proteome</keyword>
<gene>
    <name evidence="2" type="ORF">FKV23_05885</name>
</gene>
<evidence type="ECO:0000313" key="3">
    <source>
        <dbReference type="Proteomes" id="UP000317199"/>
    </source>
</evidence>
<dbReference type="KEGG" id="lyj:FKV23_05885"/>
<dbReference type="InterPro" id="IPR011044">
    <property type="entry name" value="Quino_amine_DH_bsu"/>
</dbReference>
<dbReference type="RefSeq" id="WP_141623016.1">
    <property type="nucleotide sequence ID" value="NZ_CP041242.1"/>
</dbReference>
<evidence type="ECO:0008006" key="4">
    <source>
        <dbReference type="Google" id="ProtNLM"/>
    </source>
</evidence>
<accession>A0A514BQT8</accession>
<feature type="signal peptide" evidence="1">
    <location>
        <begin position="1"/>
        <end position="30"/>
    </location>
</feature>
<name>A0A514BQT8_9GAMM</name>
<sequence>MTPPPANPTRPRARLAVLCLSLALLLPACRSDDAQAPGSQLMGALLDPQMSEISGLAASRRHPGVLWMHDDGGNPERLFAVSDSGSRLATFRVEGVTKTDWEDMAAFELDGKAWLLIADTGDNGGLRHSLQLHVFEEPDTLENARLEPAWSIAFRWPDGARDCEAVAVDAERGQILLISKKRTPPELFMLPLRPDSEGLLTASPVGTLAGAPGPATDLPDNAPLRAKIEHQVTAADISPDGRTLAVMTYGNLLIYPRLGAEEWSSAVSRPPSISPLPWLPQAEALGWSVDGSALFATGEFIPAPLYRIRPELKAPAEATVPD</sequence>